<evidence type="ECO:0000256" key="1">
    <source>
        <dbReference type="SAM" id="Phobius"/>
    </source>
</evidence>
<name>A0A4S8IFZ4_MUSBA</name>
<feature type="transmembrane region" description="Helical" evidence="1">
    <location>
        <begin position="75"/>
        <end position="97"/>
    </location>
</feature>
<proteinExistence type="predicted"/>
<gene>
    <name evidence="3" type="ORF">C4D60_Mb09t02780</name>
</gene>
<dbReference type="AlphaFoldDB" id="A0A4S8IFZ4"/>
<evidence type="ECO:0000313" key="4">
    <source>
        <dbReference type="Proteomes" id="UP000317650"/>
    </source>
</evidence>
<organism evidence="3 4">
    <name type="scientific">Musa balbisiana</name>
    <name type="common">Banana</name>
    <dbReference type="NCBI Taxonomy" id="52838"/>
    <lineage>
        <taxon>Eukaryota</taxon>
        <taxon>Viridiplantae</taxon>
        <taxon>Streptophyta</taxon>
        <taxon>Embryophyta</taxon>
        <taxon>Tracheophyta</taxon>
        <taxon>Spermatophyta</taxon>
        <taxon>Magnoliopsida</taxon>
        <taxon>Liliopsida</taxon>
        <taxon>Zingiberales</taxon>
        <taxon>Musaceae</taxon>
        <taxon>Musa</taxon>
    </lineage>
</organism>
<evidence type="ECO:0000313" key="3">
    <source>
        <dbReference type="EMBL" id="THU46232.1"/>
    </source>
</evidence>
<dbReference type="InterPro" id="IPR029063">
    <property type="entry name" value="SAM-dependent_MTases_sf"/>
</dbReference>
<protein>
    <recommendedName>
        <fullName evidence="2">Methyltransferase domain-containing protein</fullName>
    </recommendedName>
</protein>
<keyword evidence="1" id="KW-0472">Membrane</keyword>
<keyword evidence="1" id="KW-0812">Transmembrane</keyword>
<dbReference type="STRING" id="52838.A0A4S8IFZ4"/>
<feature type="transmembrane region" description="Helical" evidence="1">
    <location>
        <begin position="20"/>
        <end position="43"/>
    </location>
</feature>
<dbReference type="SUPFAM" id="SSF53335">
    <property type="entry name" value="S-adenosyl-L-methionine-dependent methyltransferases"/>
    <property type="match status" value="1"/>
</dbReference>
<accession>A0A4S8IFZ4</accession>
<dbReference type="PANTHER" id="PTHR45277:SF1">
    <property type="entry name" value="EXPRESSED PROTEIN"/>
    <property type="match status" value="1"/>
</dbReference>
<evidence type="ECO:0000259" key="2">
    <source>
        <dbReference type="Pfam" id="PF13649"/>
    </source>
</evidence>
<comment type="caution">
    <text evidence="3">The sequence shown here is derived from an EMBL/GenBank/DDBJ whole genome shotgun (WGS) entry which is preliminary data.</text>
</comment>
<sequence>MGKTGDRDWMQIYAIYGTDRWQTVAFLALHATLFAAIALLLLLRFPSSLALLRSLLPAAVPLTALRFLAGLAGSTAALSALCLLYAAGSVLHSSLALRWEMAQRMVAAVPDWSAVRTALDVGCGRGILLNAVAMQMKKEGSGGRVVGLDRRRETAVEALRRAGAEGVQEYVTCREGDARRLPFADGYFDVVVSASGLGAAAAEERGRGLAEMVRVLKPGGVGVVWDLLRGSEYAQRLREMRMETVRLSDPVTAYMLGSHIVSFRKPMEQQQPLPQPLFHDPHWAADMC</sequence>
<dbReference type="Gene3D" id="3.40.50.150">
    <property type="entry name" value="Vaccinia Virus protein VP39"/>
    <property type="match status" value="1"/>
</dbReference>
<dbReference type="InterPro" id="IPR041698">
    <property type="entry name" value="Methyltransf_25"/>
</dbReference>
<dbReference type="Proteomes" id="UP000317650">
    <property type="component" value="Chromosome 9"/>
</dbReference>
<dbReference type="EMBL" id="PYDT01000010">
    <property type="protein sequence ID" value="THU46232.1"/>
    <property type="molecule type" value="Genomic_DNA"/>
</dbReference>
<reference evidence="3 4" key="1">
    <citation type="journal article" date="2019" name="Nat. Plants">
        <title>Genome sequencing of Musa balbisiana reveals subgenome evolution and function divergence in polyploid bananas.</title>
        <authorList>
            <person name="Yao X."/>
        </authorList>
    </citation>
    <scope>NUCLEOTIDE SEQUENCE [LARGE SCALE GENOMIC DNA]</scope>
    <source>
        <strain evidence="4">cv. DH-PKW</strain>
        <tissue evidence="3">Leaves</tissue>
    </source>
</reference>
<feature type="domain" description="Methyltransferase" evidence="2">
    <location>
        <begin position="119"/>
        <end position="220"/>
    </location>
</feature>
<dbReference type="PANTHER" id="PTHR45277">
    <property type="entry name" value="EXPRESSED PROTEIN"/>
    <property type="match status" value="1"/>
</dbReference>
<keyword evidence="1" id="KW-1133">Transmembrane helix</keyword>
<dbReference type="CDD" id="cd02440">
    <property type="entry name" value="AdoMet_MTases"/>
    <property type="match status" value="1"/>
</dbReference>
<dbReference type="Pfam" id="PF13649">
    <property type="entry name" value="Methyltransf_25"/>
    <property type="match status" value="1"/>
</dbReference>
<keyword evidence="4" id="KW-1185">Reference proteome</keyword>